<comment type="caution">
    <text evidence="1">The sequence shown here is derived from an EMBL/GenBank/DDBJ whole genome shotgun (WGS) entry which is preliminary data.</text>
</comment>
<evidence type="ECO:0000313" key="2">
    <source>
        <dbReference type="Proteomes" id="UP001162483"/>
    </source>
</evidence>
<accession>A0ABN9DSN6</accession>
<protein>
    <submittedName>
        <fullName evidence="1">Uncharacterized protein</fullName>
    </submittedName>
</protein>
<sequence>MPPTSAQQYFPSVPISVTYQCPSSCQSVPPVSAAHQCHQSVPISATYQCSIISDSSSMTTSAASPVAPHQSCLSMPPHQCPSVLPISAH</sequence>
<dbReference type="Proteomes" id="UP001162483">
    <property type="component" value="Unassembled WGS sequence"/>
</dbReference>
<keyword evidence="2" id="KW-1185">Reference proteome</keyword>
<gene>
    <name evidence="1" type="ORF">SPARVUS_LOCUS8203195</name>
</gene>
<organism evidence="1 2">
    <name type="scientific">Staurois parvus</name>
    <dbReference type="NCBI Taxonomy" id="386267"/>
    <lineage>
        <taxon>Eukaryota</taxon>
        <taxon>Metazoa</taxon>
        <taxon>Chordata</taxon>
        <taxon>Craniata</taxon>
        <taxon>Vertebrata</taxon>
        <taxon>Euteleostomi</taxon>
        <taxon>Amphibia</taxon>
        <taxon>Batrachia</taxon>
        <taxon>Anura</taxon>
        <taxon>Neobatrachia</taxon>
        <taxon>Ranoidea</taxon>
        <taxon>Ranidae</taxon>
        <taxon>Staurois</taxon>
    </lineage>
</organism>
<reference evidence="1" key="1">
    <citation type="submission" date="2023-05" db="EMBL/GenBank/DDBJ databases">
        <authorList>
            <person name="Stuckert A."/>
        </authorList>
    </citation>
    <scope>NUCLEOTIDE SEQUENCE</scope>
</reference>
<name>A0ABN9DSN6_9NEOB</name>
<proteinExistence type="predicted"/>
<evidence type="ECO:0000313" key="1">
    <source>
        <dbReference type="EMBL" id="CAI9575487.1"/>
    </source>
</evidence>
<dbReference type="EMBL" id="CATNWA010014749">
    <property type="protein sequence ID" value="CAI9575487.1"/>
    <property type="molecule type" value="Genomic_DNA"/>
</dbReference>